<feature type="region of interest" description="Disordered" evidence="1">
    <location>
        <begin position="269"/>
        <end position="517"/>
    </location>
</feature>
<comment type="caution">
    <text evidence="2">The sequence shown here is derived from an EMBL/GenBank/DDBJ whole genome shotgun (WGS) entry which is preliminary data.</text>
</comment>
<feature type="region of interest" description="Disordered" evidence="1">
    <location>
        <begin position="556"/>
        <end position="641"/>
    </location>
</feature>
<accession>A0A5N6Q5P6</accession>
<dbReference type="PANTHER" id="PTHR31115:SF2">
    <property type="entry name" value="OS05G0107300 PROTEIN"/>
    <property type="match status" value="1"/>
</dbReference>
<keyword evidence="3" id="KW-1185">Reference proteome</keyword>
<protein>
    <submittedName>
        <fullName evidence="2">Uncharacterized protein</fullName>
    </submittedName>
</protein>
<gene>
    <name evidence="2" type="ORF">E3N88_03068</name>
</gene>
<sequence length="1200" mass="130970">MAANARFESPSAGSSEPSFTGAYSNGKRGNTGPNLDRAGSFREGTEGRVFSSGFAVTRSGSSGSTGSGSLPPLSQCLSLEPIQMGDRKIDRSVELKRVMGLIVGSTNEDNSSGAAVLANSKPSSPLAVAEDLKRLRSSVVDTCNTARGRASKLDEHLHKLDKYCDGVNTKKTQRNELLANDQAGSLNSKIGNHIYRNPAELVNQRVEERPKNVLLNKRVRTSVAETRSEFRSNGLRKQPVVMAKDRDTLKDNVVESDIQEDKIQRLPVGGEGWDKKMKRKRSVGMVCTRPMDNSGEPKRTVQNKVASEPVLQSDDTHPYRLGASNANGNTHKSDNKSEGSSFSNGSRARLSPRNELDGPARDTGGSNKERILTKGNNKINTRDDNYIPSGNLVTKGKATRTSRNGAMVAASSTPSTPRLSGTPENWENVAGGSKIPSSAGAINRKRAMPTGPSSPNMAQWVGQRPQKMSRTRRSNLVSPVSNQEEKPLSSDSCSHSDVSVRLASDGTNGPIIPKLLKPKLEPVQSPYRLSESEESVGGQNVGPLAIGMKAKSVINEESGEGAKKQGRSGRGPLIARASSSANGDKLDNTPMVKPIRSNKPGSEKNGSKSGRPLKKLSDRKGFSRLGNLQNGGPDCSGKSDDDREELLAAANHARNASYLACSSSFWKKIEPIFAPVSSKDKTYLSTQQLREPDIQESFPQFHGRANNVSMNFTHEVSVYDTNGSGERNMHVKHQGSESFSGRLDSDKTSKEFIPLFQRVLSALIIEDTVNELEEEENTENIPLQDTFCDSAYDSFNHDDFCEPRKRARREVEQDTMFQSIHSVKLSFSSNGCTTNSFRSSTNNDSPCDDVALAGISKNLANRPQVIHMESFGIPSFDNQYEQMRLDDKLLLELHSIGLYPELVPKLDDKEDEAIKQEINQLKTKLRQQNYKKKASLEKICRSIGSSFVERDLEQLALDRLVELAYRKLLATRGPSRGGISKIPKHVALAFGRRTLARCRKFGKSGVSCFNVAPLRDILFAPPEIELEPAASIGGSGANTATKYIGFPNPHPDSRISSDEAFAMNGSISNRGKKKELLLDDVGTVFGGTTGKHAYQDGRKLKAKPKQKAGQLPTSGNGPVNQSSRTLHPVQPSLIRESRMVNRPQEDIIDPLQDLDPIDELGVGGPQDLSSLLNFDEEELQDHFSAGLDIPMDDLTELNMF</sequence>
<dbReference type="EMBL" id="SZYD01000001">
    <property type="protein sequence ID" value="KAD7479932.1"/>
    <property type="molecule type" value="Genomic_DNA"/>
</dbReference>
<evidence type="ECO:0000313" key="2">
    <source>
        <dbReference type="EMBL" id="KAD7479932.1"/>
    </source>
</evidence>
<dbReference type="Proteomes" id="UP000326396">
    <property type="component" value="Linkage Group LG1"/>
</dbReference>
<dbReference type="PANTHER" id="PTHR31115">
    <property type="entry name" value="OS05G0107300 PROTEIN"/>
    <property type="match status" value="1"/>
</dbReference>
<evidence type="ECO:0000256" key="1">
    <source>
        <dbReference type="SAM" id="MobiDB-lite"/>
    </source>
</evidence>
<feature type="compositionally biased region" description="Low complexity" evidence="1">
    <location>
        <begin position="489"/>
        <end position="500"/>
    </location>
</feature>
<feature type="region of interest" description="Disordered" evidence="1">
    <location>
        <begin position="1"/>
        <end position="46"/>
    </location>
</feature>
<dbReference type="AlphaFoldDB" id="A0A5N6Q5P6"/>
<organism evidence="2 3">
    <name type="scientific">Mikania micrantha</name>
    <name type="common">bitter vine</name>
    <dbReference type="NCBI Taxonomy" id="192012"/>
    <lineage>
        <taxon>Eukaryota</taxon>
        <taxon>Viridiplantae</taxon>
        <taxon>Streptophyta</taxon>
        <taxon>Embryophyta</taxon>
        <taxon>Tracheophyta</taxon>
        <taxon>Spermatophyta</taxon>
        <taxon>Magnoliopsida</taxon>
        <taxon>eudicotyledons</taxon>
        <taxon>Gunneridae</taxon>
        <taxon>Pentapetalae</taxon>
        <taxon>asterids</taxon>
        <taxon>campanulids</taxon>
        <taxon>Asterales</taxon>
        <taxon>Asteraceae</taxon>
        <taxon>Asteroideae</taxon>
        <taxon>Heliantheae alliance</taxon>
        <taxon>Eupatorieae</taxon>
        <taxon>Mikania</taxon>
    </lineage>
</organism>
<feature type="compositionally biased region" description="Polar residues" evidence="1">
    <location>
        <begin position="11"/>
        <end position="33"/>
    </location>
</feature>
<feature type="compositionally biased region" description="Polar residues" evidence="1">
    <location>
        <begin position="1111"/>
        <end position="1125"/>
    </location>
</feature>
<reference evidence="2 3" key="1">
    <citation type="submission" date="2019-05" db="EMBL/GenBank/DDBJ databases">
        <title>Mikania micrantha, genome provides insights into the molecular mechanism of rapid growth.</title>
        <authorList>
            <person name="Liu B."/>
        </authorList>
    </citation>
    <scope>NUCLEOTIDE SEQUENCE [LARGE SCALE GENOMIC DNA]</scope>
    <source>
        <strain evidence="2">NLD-2019</strain>
        <tissue evidence="2">Leaf</tissue>
    </source>
</reference>
<dbReference type="OrthoDB" id="1915143at2759"/>
<proteinExistence type="predicted"/>
<evidence type="ECO:0000313" key="3">
    <source>
        <dbReference type="Proteomes" id="UP000326396"/>
    </source>
</evidence>
<feature type="compositionally biased region" description="Polar residues" evidence="1">
    <location>
        <begin position="399"/>
        <end position="425"/>
    </location>
</feature>
<name>A0A5N6Q5P6_9ASTR</name>
<feature type="region of interest" description="Disordered" evidence="1">
    <location>
        <begin position="1088"/>
        <end position="1125"/>
    </location>
</feature>